<evidence type="ECO:0000256" key="1">
    <source>
        <dbReference type="ARBA" id="ARBA00023157"/>
    </source>
</evidence>
<evidence type="ECO:0000313" key="6">
    <source>
        <dbReference type="Proteomes" id="UP001497623"/>
    </source>
</evidence>
<feature type="region of interest" description="Disordered" evidence="2">
    <location>
        <begin position="649"/>
        <end position="672"/>
    </location>
</feature>
<comment type="caution">
    <text evidence="5">The sequence shown here is derived from an EMBL/GenBank/DDBJ whole genome shotgun (WGS) entry which is preliminary data.</text>
</comment>
<dbReference type="Gene3D" id="3.10.100.10">
    <property type="entry name" value="Mannose-Binding Protein A, subunit A"/>
    <property type="match status" value="4"/>
</dbReference>
<sequence length="672" mass="73434">MTTLSPPTEGPVQYCDDDTAWILYEEHCYKIVSASDEALSFRSSSKGCHADGAELLSIHSSEENAFINSRIYSLSDNELWLGGLATLDGGFHWIDNSSFEYFNWGQGQPDNWHDQESCVAIYTNHDNGYWNDANCASLNGHICKRPNGKTLPPPITPKPPSGHCPDGWTHIGSRCIQLFKGDNTTDWETSRQKCKDLGSGANLISVHSEQDQAAIAAFVGRSGRSAWLGFYNAAGFHWADQSEVDYTHWAAGEPNGNSQTVNEDCAMAYYWNGQWNDAPCDLTNDYICQRSLDSGIATHKPPPACSGEFSAYFNYSGACYKAVTEQKTWQDAESTCANEGSHLASVESIAENSYIFLLGVEAGINSPWIGLNSLQDGSDGNRVFSWSDGWPTLYSNWGPGNPNASLTNHRCARISGNDGLWYTSKCSVERPFLCKYSEQTIPTPDPPSTGKCPDNRWKNLGGGYCYLINNEGKTWSEANLACISEGVKDSPSNLVSIHSETEKNLILQISNDILSPVWIGLTQMATDFGWSDGSALDFVNWDNGEPNSNDERCGTVIAHSGTWNDMVCTNVLPYICKIKKIQIQEPTNPTQHPPKHTTTAGPDEYNATGLSAGGIVGIVFAVLFVFAAVGFLGYHYTTKPKAVPFSNLKNSAEPSSSKEPVDIGSNFGVTDA</sequence>
<dbReference type="SUPFAM" id="SSF56436">
    <property type="entry name" value="C-type lectin-like"/>
    <property type="match status" value="4"/>
</dbReference>
<feature type="domain" description="C-type lectin" evidence="4">
    <location>
        <begin position="315"/>
        <end position="435"/>
    </location>
</feature>
<protein>
    <recommendedName>
        <fullName evidence="4">C-type lectin domain-containing protein</fullName>
    </recommendedName>
</protein>
<organism evidence="5 6">
    <name type="scientific">Meganyctiphanes norvegica</name>
    <name type="common">Northern krill</name>
    <name type="synonym">Thysanopoda norvegica</name>
    <dbReference type="NCBI Taxonomy" id="48144"/>
    <lineage>
        <taxon>Eukaryota</taxon>
        <taxon>Metazoa</taxon>
        <taxon>Ecdysozoa</taxon>
        <taxon>Arthropoda</taxon>
        <taxon>Crustacea</taxon>
        <taxon>Multicrustacea</taxon>
        <taxon>Malacostraca</taxon>
        <taxon>Eumalacostraca</taxon>
        <taxon>Eucarida</taxon>
        <taxon>Euphausiacea</taxon>
        <taxon>Euphausiidae</taxon>
        <taxon>Meganyctiphanes</taxon>
    </lineage>
</organism>
<evidence type="ECO:0000256" key="2">
    <source>
        <dbReference type="SAM" id="MobiDB-lite"/>
    </source>
</evidence>
<dbReference type="InterPro" id="IPR018378">
    <property type="entry name" value="C-type_lectin_CS"/>
</dbReference>
<keyword evidence="6" id="KW-1185">Reference proteome</keyword>
<accession>A0AAV2Q8H1</accession>
<dbReference type="SMART" id="SM00034">
    <property type="entry name" value="CLECT"/>
    <property type="match status" value="4"/>
</dbReference>
<dbReference type="CDD" id="cd00037">
    <property type="entry name" value="CLECT"/>
    <property type="match status" value="2"/>
</dbReference>
<feature type="domain" description="C-type lectin" evidence="4">
    <location>
        <begin position="461"/>
        <end position="577"/>
    </location>
</feature>
<dbReference type="PROSITE" id="PS00615">
    <property type="entry name" value="C_TYPE_LECTIN_1"/>
    <property type="match status" value="2"/>
</dbReference>
<reference evidence="5 6" key="1">
    <citation type="submission" date="2024-05" db="EMBL/GenBank/DDBJ databases">
        <authorList>
            <person name="Wallberg A."/>
        </authorList>
    </citation>
    <scope>NUCLEOTIDE SEQUENCE [LARGE SCALE GENOMIC DNA]</scope>
</reference>
<dbReference type="InterPro" id="IPR050111">
    <property type="entry name" value="C-type_lectin/snaclec_domain"/>
</dbReference>
<keyword evidence="3" id="KW-0472">Membrane</keyword>
<dbReference type="EMBL" id="CAXKWB010004855">
    <property type="protein sequence ID" value="CAL4075695.1"/>
    <property type="molecule type" value="Genomic_DNA"/>
</dbReference>
<dbReference type="AlphaFoldDB" id="A0AAV2Q8H1"/>
<keyword evidence="3" id="KW-1133">Transmembrane helix</keyword>
<feature type="domain" description="C-type lectin" evidence="4">
    <location>
        <begin position="24"/>
        <end position="144"/>
    </location>
</feature>
<evidence type="ECO:0000259" key="4">
    <source>
        <dbReference type="PROSITE" id="PS50041"/>
    </source>
</evidence>
<dbReference type="PANTHER" id="PTHR22803">
    <property type="entry name" value="MANNOSE, PHOSPHOLIPASE, LECTIN RECEPTOR RELATED"/>
    <property type="match status" value="1"/>
</dbReference>
<dbReference type="PROSITE" id="PS50041">
    <property type="entry name" value="C_TYPE_LECTIN_2"/>
    <property type="match status" value="4"/>
</dbReference>
<proteinExistence type="predicted"/>
<feature type="transmembrane region" description="Helical" evidence="3">
    <location>
        <begin position="612"/>
        <end position="634"/>
    </location>
</feature>
<keyword evidence="3" id="KW-0812">Transmembrane</keyword>
<dbReference type="InterPro" id="IPR016187">
    <property type="entry name" value="CTDL_fold"/>
</dbReference>
<dbReference type="InterPro" id="IPR001304">
    <property type="entry name" value="C-type_lectin-like"/>
</dbReference>
<dbReference type="Pfam" id="PF00059">
    <property type="entry name" value="Lectin_C"/>
    <property type="match status" value="4"/>
</dbReference>
<evidence type="ECO:0000313" key="5">
    <source>
        <dbReference type="EMBL" id="CAL4075695.1"/>
    </source>
</evidence>
<name>A0AAV2Q8H1_MEGNR</name>
<gene>
    <name evidence="5" type="ORF">MNOR_LOCUS9860</name>
</gene>
<evidence type="ECO:0000256" key="3">
    <source>
        <dbReference type="SAM" id="Phobius"/>
    </source>
</evidence>
<dbReference type="InterPro" id="IPR016186">
    <property type="entry name" value="C-type_lectin-like/link_sf"/>
</dbReference>
<keyword evidence="1" id="KW-1015">Disulfide bond</keyword>
<dbReference type="Proteomes" id="UP001497623">
    <property type="component" value="Unassembled WGS sequence"/>
</dbReference>
<feature type="domain" description="C-type lectin" evidence="4">
    <location>
        <begin position="171"/>
        <end position="289"/>
    </location>
</feature>
<feature type="compositionally biased region" description="Polar residues" evidence="2">
    <location>
        <begin position="649"/>
        <end position="658"/>
    </location>
</feature>